<evidence type="ECO:0000313" key="11">
    <source>
        <dbReference type="EMBL" id="GAA4728081.1"/>
    </source>
</evidence>
<feature type="transmembrane region" description="Helical" evidence="9">
    <location>
        <begin position="15"/>
        <end position="44"/>
    </location>
</feature>
<reference evidence="12" key="1">
    <citation type="journal article" date="2019" name="Int. J. Syst. Evol. Microbiol.">
        <title>The Global Catalogue of Microorganisms (GCM) 10K type strain sequencing project: providing services to taxonomists for standard genome sequencing and annotation.</title>
        <authorList>
            <consortium name="The Broad Institute Genomics Platform"/>
            <consortium name="The Broad Institute Genome Sequencing Center for Infectious Disease"/>
            <person name="Wu L."/>
            <person name="Ma J."/>
        </authorList>
    </citation>
    <scope>NUCLEOTIDE SEQUENCE [LARGE SCALE GENOMIC DNA]</scope>
    <source>
        <strain evidence="12">JCM 18532</strain>
    </source>
</reference>
<dbReference type="RefSeq" id="WP_345525395.1">
    <property type="nucleotide sequence ID" value="NZ_BAABKN010000005.1"/>
</dbReference>
<evidence type="ECO:0000256" key="4">
    <source>
        <dbReference type="ARBA" id="ARBA00022692"/>
    </source>
</evidence>
<evidence type="ECO:0000256" key="2">
    <source>
        <dbReference type="ARBA" id="ARBA00022448"/>
    </source>
</evidence>
<comment type="subcellular location">
    <subcellularLocation>
        <location evidence="1">Cell membrane</location>
        <topology evidence="1">Multi-pass membrane protein</topology>
    </subcellularLocation>
</comment>
<dbReference type="GO" id="GO:0005524">
    <property type="term" value="F:ATP binding"/>
    <property type="evidence" value="ECO:0007669"/>
    <property type="project" value="UniProtKB-KW"/>
</dbReference>
<dbReference type="Pfam" id="PF12399">
    <property type="entry name" value="BCA_ABC_TP_C"/>
    <property type="match status" value="1"/>
</dbReference>
<name>A0ABP8YJY0_9ACTN</name>
<dbReference type="InterPro" id="IPR032823">
    <property type="entry name" value="BCA_ABC_TP_C"/>
</dbReference>
<keyword evidence="6 11" id="KW-0067">ATP-binding</keyword>
<dbReference type="Proteomes" id="UP001499882">
    <property type="component" value="Unassembled WGS sequence"/>
</dbReference>
<dbReference type="CDD" id="cd03219">
    <property type="entry name" value="ABC_Mj1267_LivG_branched"/>
    <property type="match status" value="1"/>
</dbReference>
<proteinExistence type="predicted"/>
<feature type="transmembrane region" description="Helical" evidence="9">
    <location>
        <begin position="137"/>
        <end position="159"/>
    </location>
</feature>
<dbReference type="Gene3D" id="3.40.50.300">
    <property type="entry name" value="P-loop containing nucleotide triphosphate hydrolases"/>
    <property type="match status" value="1"/>
</dbReference>
<dbReference type="EMBL" id="BAABKN010000005">
    <property type="protein sequence ID" value="GAA4728081.1"/>
    <property type="molecule type" value="Genomic_DNA"/>
</dbReference>
<feature type="domain" description="ABC transporter" evidence="10">
    <location>
        <begin position="370"/>
        <end position="616"/>
    </location>
</feature>
<dbReference type="InterPro" id="IPR027417">
    <property type="entry name" value="P-loop_NTPase"/>
</dbReference>
<evidence type="ECO:0000256" key="9">
    <source>
        <dbReference type="SAM" id="Phobius"/>
    </source>
</evidence>
<dbReference type="Pfam" id="PF00005">
    <property type="entry name" value="ABC_tran"/>
    <property type="match status" value="1"/>
</dbReference>
<dbReference type="InterPro" id="IPR001851">
    <property type="entry name" value="ABC_transp_permease"/>
</dbReference>
<accession>A0ABP8YJY0</accession>
<dbReference type="PANTHER" id="PTHR45772">
    <property type="entry name" value="CONSERVED COMPONENT OF ABC TRANSPORTER FOR NATURAL AMINO ACIDS-RELATED"/>
    <property type="match status" value="1"/>
</dbReference>
<keyword evidence="5" id="KW-0547">Nucleotide-binding</keyword>
<dbReference type="InterPro" id="IPR003593">
    <property type="entry name" value="AAA+_ATPase"/>
</dbReference>
<evidence type="ECO:0000256" key="1">
    <source>
        <dbReference type="ARBA" id="ARBA00004651"/>
    </source>
</evidence>
<keyword evidence="12" id="KW-1185">Reference proteome</keyword>
<keyword evidence="2" id="KW-0813">Transport</keyword>
<feature type="transmembrane region" description="Helical" evidence="9">
    <location>
        <begin position="267"/>
        <end position="291"/>
    </location>
</feature>
<evidence type="ECO:0000256" key="5">
    <source>
        <dbReference type="ARBA" id="ARBA00022741"/>
    </source>
</evidence>
<evidence type="ECO:0000256" key="3">
    <source>
        <dbReference type="ARBA" id="ARBA00022475"/>
    </source>
</evidence>
<keyword evidence="3" id="KW-1003">Cell membrane</keyword>
<dbReference type="InterPro" id="IPR051120">
    <property type="entry name" value="ABC_AA/LPS_Transport"/>
</dbReference>
<keyword evidence="8 9" id="KW-0472">Membrane</keyword>
<feature type="transmembrane region" description="Helical" evidence="9">
    <location>
        <begin position="110"/>
        <end position="130"/>
    </location>
</feature>
<comment type="caution">
    <text evidence="11">The sequence shown here is derived from an EMBL/GenBank/DDBJ whole genome shotgun (WGS) entry which is preliminary data.</text>
</comment>
<feature type="transmembrane region" description="Helical" evidence="9">
    <location>
        <begin position="65"/>
        <end position="90"/>
    </location>
</feature>
<dbReference type="InterPro" id="IPR003439">
    <property type="entry name" value="ABC_transporter-like_ATP-bd"/>
</dbReference>
<dbReference type="InterPro" id="IPR043428">
    <property type="entry name" value="LivM-like"/>
</dbReference>
<keyword evidence="7 9" id="KW-1133">Transmembrane helix</keyword>
<dbReference type="PROSITE" id="PS50893">
    <property type="entry name" value="ABC_TRANSPORTER_2"/>
    <property type="match status" value="1"/>
</dbReference>
<organism evidence="11 12">
    <name type="scientific">Nocardioides endophyticus</name>
    <dbReference type="NCBI Taxonomy" id="1353775"/>
    <lineage>
        <taxon>Bacteria</taxon>
        <taxon>Bacillati</taxon>
        <taxon>Actinomycetota</taxon>
        <taxon>Actinomycetes</taxon>
        <taxon>Propionibacteriales</taxon>
        <taxon>Nocardioidaceae</taxon>
        <taxon>Nocardioides</taxon>
    </lineage>
</organism>
<feature type="transmembrane region" description="Helical" evidence="9">
    <location>
        <begin position="183"/>
        <end position="202"/>
    </location>
</feature>
<feature type="transmembrane region" description="Helical" evidence="9">
    <location>
        <begin position="311"/>
        <end position="335"/>
    </location>
</feature>
<evidence type="ECO:0000259" key="10">
    <source>
        <dbReference type="PROSITE" id="PS50893"/>
    </source>
</evidence>
<feature type="transmembrane region" description="Helical" evidence="9">
    <location>
        <begin position="232"/>
        <end position="255"/>
    </location>
</feature>
<dbReference type="CDD" id="cd06581">
    <property type="entry name" value="TM_PBP1_LivM_like"/>
    <property type="match status" value="1"/>
</dbReference>
<protein>
    <submittedName>
        <fullName evidence="11">Branched-chain amino acid ABC transporter ATP-binding protein/permease</fullName>
    </submittedName>
</protein>
<evidence type="ECO:0000313" key="12">
    <source>
        <dbReference type="Proteomes" id="UP001499882"/>
    </source>
</evidence>
<sequence>MESYTTYGRSRWSKAWWLIPAGLLLLGPEAIARVVTTIAGIVTFPITGEIGVEVNRYEIFNTELLMVYMIAAVGVNLIALPGLLSIGQAAFFGLGAYTVAITTVDHGWNFWLALAAGAVLSALVSVVLAVPALRLGMFTLAMVTLGYGIVFQSMALQLIDLTHGGQGIQGVAMPDAFADLESYYWLLAIVLGLTVALSVTVLRSPMGRQLKAVGSAPVAAESIGIHAKRGKLASFAAAGFLAGLAGGLYAPLIGFVSPESFTVDLSILLLLMVLLGGAGTIVGPLLGAVLLFRIPIEVNRVTDDPGNTSLLVYGIVLLLSVYLFPRGIMSLWWWVAARIRSRRASAVRAERARADIAQVVPAVETTGEGLRVSGVAKTLGGVKAVQEVTLTVAPGTVHALIGPNGAGKTTLLNIISGYVDADKGTVEINGKVLPQATSARARRGLSRTFQVPQLFDDQSCLENILVALDTRRRRSVLSYALRFPTALREERSQGDTAMSLLTAVGLSEHADVAASSLPPGERRLLEVARVVATRPSFVLMDEPAAGLNSAEIEELKEIILVLRGRGIGVLLVEHHMELVLEVSDDVTVVEFGKVISHGDPEHIRNDPKVIAAYLGEPAGAVPSVAARPSDQEPA</sequence>
<evidence type="ECO:0000256" key="6">
    <source>
        <dbReference type="ARBA" id="ARBA00022840"/>
    </source>
</evidence>
<evidence type="ECO:0000256" key="7">
    <source>
        <dbReference type="ARBA" id="ARBA00022989"/>
    </source>
</evidence>
<dbReference type="PANTHER" id="PTHR45772:SF7">
    <property type="entry name" value="AMINO ACID ABC TRANSPORTER ATP-BINDING PROTEIN"/>
    <property type="match status" value="1"/>
</dbReference>
<dbReference type="SMART" id="SM00382">
    <property type="entry name" value="AAA"/>
    <property type="match status" value="1"/>
</dbReference>
<keyword evidence="4 9" id="KW-0812">Transmembrane</keyword>
<dbReference type="Pfam" id="PF02653">
    <property type="entry name" value="BPD_transp_2"/>
    <property type="match status" value="1"/>
</dbReference>
<dbReference type="SUPFAM" id="SSF52540">
    <property type="entry name" value="P-loop containing nucleoside triphosphate hydrolases"/>
    <property type="match status" value="1"/>
</dbReference>
<evidence type="ECO:0000256" key="8">
    <source>
        <dbReference type="ARBA" id="ARBA00023136"/>
    </source>
</evidence>
<gene>
    <name evidence="11" type="ORF">GCM10023350_09030</name>
</gene>